<comment type="caution">
    <text evidence="1">The sequence shown here is derived from an EMBL/GenBank/DDBJ whole genome shotgun (WGS) entry which is preliminary data.</text>
</comment>
<dbReference type="AlphaFoldDB" id="A0A0F6HE43"/>
<dbReference type="Proteomes" id="UP000006324">
    <property type="component" value="Unassembled WGS sequence"/>
</dbReference>
<gene>
    <name evidence="1" type="ORF">LEP1GSC104_4079</name>
</gene>
<dbReference type="EMBL" id="AHNQ02000012">
    <property type="protein sequence ID" value="EKO26605.1"/>
    <property type="molecule type" value="Genomic_DNA"/>
</dbReference>
<accession>A0A0F6HE43</accession>
<evidence type="ECO:0000313" key="1">
    <source>
        <dbReference type="EMBL" id="EKO26605.1"/>
    </source>
</evidence>
<sequence length="57" mass="6693">MYYFCRQNLFEETNTLEIVTPTDRIWINFPNQYLNGHLTSILSTALNWPISSIRAGQ</sequence>
<protein>
    <submittedName>
        <fullName evidence="1">Uncharacterized protein</fullName>
    </submittedName>
</protein>
<name>A0A0F6HE43_LEPIR</name>
<proteinExistence type="predicted"/>
<reference evidence="1 2" key="1">
    <citation type="submission" date="2012-09" db="EMBL/GenBank/DDBJ databases">
        <authorList>
            <person name="Harkins D.M."/>
            <person name="Durkin A.S."/>
            <person name="Brinkac L.M."/>
            <person name="Selengut J.D."/>
            <person name="Sanka R."/>
            <person name="DePew J."/>
            <person name="Purushe J."/>
            <person name="Chanthongthip A."/>
            <person name="Lattana O."/>
            <person name="Phetsouvanh R."/>
            <person name="Newton P.N."/>
            <person name="Vinetz J.M."/>
            <person name="Sutton G.G."/>
            <person name="Nelson W.C."/>
            <person name="Fouts D.E."/>
        </authorList>
    </citation>
    <scope>NUCLEOTIDE SEQUENCE [LARGE SCALE GENOMIC DNA]</scope>
    <source>
        <strain evidence="1 2">UI 12621</strain>
    </source>
</reference>
<organism evidence="1 2">
    <name type="scientific">Leptospira interrogans str. UI 12621</name>
    <dbReference type="NCBI Taxonomy" id="1049937"/>
    <lineage>
        <taxon>Bacteria</taxon>
        <taxon>Pseudomonadati</taxon>
        <taxon>Spirochaetota</taxon>
        <taxon>Spirochaetia</taxon>
        <taxon>Leptospirales</taxon>
        <taxon>Leptospiraceae</taxon>
        <taxon>Leptospira</taxon>
    </lineage>
</organism>
<evidence type="ECO:0000313" key="2">
    <source>
        <dbReference type="Proteomes" id="UP000006324"/>
    </source>
</evidence>